<dbReference type="AlphaFoldDB" id="A0A1G8FE40"/>
<dbReference type="GO" id="GO:0008743">
    <property type="term" value="F:L-threonine 3-dehydrogenase activity"/>
    <property type="evidence" value="ECO:0007669"/>
    <property type="project" value="TreeGrafter"/>
</dbReference>
<dbReference type="Proteomes" id="UP000199050">
    <property type="component" value="Unassembled WGS sequence"/>
</dbReference>
<accession>A0A1G8FE40</accession>
<reference evidence="4" key="1">
    <citation type="submission" date="2016-10" db="EMBL/GenBank/DDBJ databases">
        <authorList>
            <person name="Varghese N."/>
            <person name="Submissions S."/>
        </authorList>
    </citation>
    <scope>NUCLEOTIDE SEQUENCE [LARGE SCALE GENOMIC DNA]</scope>
    <source>
        <strain evidence="4">CGMCC 1.11012</strain>
    </source>
</reference>
<dbReference type="PANTHER" id="PTHR42687">
    <property type="entry name" value="L-THREONINE 3-DEHYDROGENASE"/>
    <property type="match status" value="1"/>
</dbReference>
<dbReference type="Pfam" id="PF01370">
    <property type="entry name" value="Epimerase"/>
    <property type="match status" value="1"/>
</dbReference>
<evidence type="ECO:0000259" key="2">
    <source>
        <dbReference type="Pfam" id="PF01370"/>
    </source>
</evidence>
<dbReference type="OrthoDB" id="9772736at2"/>
<dbReference type="STRING" id="1174501.SAMN05216192_101214"/>
<dbReference type="InterPro" id="IPR051225">
    <property type="entry name" value="NAD(P)_epim/dehydratase"/>
</dbReference>
<gene>
    <name evidence="3" type="ORF">SAMN05216192_101214</name>
</gene>
<evidence type="ECO:0000256" key="1">
    <source>
        <dbReference type="ARBA" id="ARBA00007637"/>
    </source>
</evidence>
<keyword evidence="4" id="KW-1185">Reference proteome</keyword>
<feature type="domain" description="NAD-dependent epimerase/dehydratase" evidence="2">
    <location>
        <begin position="6"/>
        <end position="186"/>
    </location>
</feature>
<evidence type="ECO:0000313" key="4">
    <source>
        <dbReference type="Proteomes" id="UP000199050"/>
    </source>
</evidence>
<dbReference type="InterPro" id="IPR036291">
    <property type="entry name" value="NAD(P)-bd_dom_sf"/>
</dbReference>
<protein>
    <submittedName>
        <fullName evidence="3">Nucleoside-diphosphate-sugar epimerase</fullName>
    </submittedName>
</protein>
<dbReference type="Gene3D" id="3.40.50.720">
    <property type="entry name" value="NAD(P)-binding Rossmann-like Domain"/>
    <property type="match status" value="1"/>
</dbReference>
<name>A0A1G8FE40_9BACL</name>
<organism evidence="3 4">
    <name type="scientific">Paenibacillus typhae</name>
    <dbReference type="NCBI Taxonomy" id="1174501"/>
    <lineage>
        <taxon>Bacteria</taxon>
        <taxon>Bacillati</taxon>
        <taxon>Bacillota</taxon>
        <taxon>Bacilli</taxon>
        <taxon>Bacillales</taxon>
        <taxon>Paenibacillaceae</taxon>
        <taxon>Paenibacillus</taxon>
    </lineage>
</organism>
<sequence>MKKKRVMITGAAGNMGGETLKLLINDLAKCELLLFDLDNPNSREKLKPYEGLSGVKVVYGNLLDRNLVYECVKDADIVLHIAAFVSPAADEFPERAMQINYGSAKNIVDSIKKSGRADTTRFVNIGTIAETGDRMPPIHWGRVGDPLKPSVYDYYAVSKIAAERMVIESGLSYWVSLRQTGIMGPAMSKIQDPIMFHNCLENVLEYVSDRDSGRLMRNLCIQDIDGELDKGFWQHIYNIGGGESCRVSTLEMYQVLYGKLGITNLDHVIDPKWYATRNFHGQYYLDSDKLEDYFHFRRDSMEYFYQSYLDNLGALVPVAKVITKLPGGQKFMGAMIKRTMKKQAVKERGTLRFIEDNDIEKIEAYWGSKKNWESIPGKLSEMKKFTDWNKVIKLDHGYDENKPASQLNIEDMKGAAKFRGGECLSTEMTKGDWAEKLNFKCAFGHTFSASPKLVLEGGHFCPQCERESWNYKERAKREPFFAQVWNPIQGKDDGREYKKIVSELDIEDK</sequence>
<dbReference type="RefSeq" id="WP_090711323.1">
    <property type="nucleotide sequence ID" value="NZ_CBCSKY010000007.1"/>
</dbReference>
<dbReference type="InterPro" id="IPR001509">
    <property type="entry name" value="Epimerase_deHydtase"/>
</dbReference>
<proteinExistence type="inferred from homology"/>
<evidence type="ECO:0000313" key="3">
    <source>
        <dbReference type="EMBL" id="SDH80302.1"/>
    </source>
</evidence>
<dbReference type="PANTHER" id="PTHR42687:SF1">
    <property type="entry name" value="L-THREONINE 3-DEHYDROGENASE, MITOCHONDRIAL"/>
    <property type="match status" value="1"/>
</dbReference>
<dbReference type="SUPFAM" id="SSF51735">
    <property type="entry name" value="NAD(P)-binding Rossmann-fold domains"/>
    <property type="match status" value="1"/>
</dbReference>
<comment type="similarity">
    <text evidence="1">Belongs to the NAD(P)-dependent epimerase/dehydratase family.</text>
</comment>
<dbReference type="EMBL" id="FNDX01000001">
    <property type="protein sequence ID" value="SDH80302.1"/>
    <property type="molecule type" value="Genomic_DNA"/>
</dbReference>
<dbReference type="GO" id="GO:0006567">
    <property type="term" value="P:L-threonine catabolic process"/>
    <property type="evidence" value="ECO:0007669"/>
    <property type="project" value="TreeGrafter"/>
</dbReference>